<keyword evidence="2" id="KW-1185">Reference proteome</keyword>
<dbReference type="EMBL" id="BMVG01000016">
    <property type="protein sequence ID" value="GHE08482.1"/>
    <property type="molecule type" value="Genomic_DNA"/>
</dbReference>
<organism evidence="1 2">
    <name type="scientific">Streptomyces alanosinicus</name>
    <dbReference type="NCBI Taxonomy" id="68171"/>
    <lineage>
        <taxon>Bacteria</taxon>
        <taxon>Bacillati</taxon>
        <taxon>Actinomycetota</taxon>
        <taxon>Actinomycetes</taxon>
        <taxon>Kitasatosporales</taxon>
        <taxon>Streptomycetaceae</taxon>
        <taxon>Streptomyces</taxon>
    </lineage>
</organism>
<gene>
    <name evidence="1" type="ORF">GCM10010339_57170</name>
</gene>
<dbReference type="Proteomes" id="UP000655443">
    <property type="component" value="Unassembled WGS sequence"/>
</dbReference>
<dbReference type="RefSeq" id="WP_189956503.1">
    <property type="nucleotide sequence ID" value="NZ_BMVG01000016.1"/>
</dbReference>
<protein>
    <submittedName>
        <fullName evidence="1">Uncharacterized protein</fullName>
    </submittedName>
</protein>
<accession>A0A918YMA4</accession>
<reference evidence="1" key="1">
    <citation type="journal article" date="2014" name="Int. J. Syst. Evol. Microbiol.">
        <title>Complete genome sequence of Corynebacterium casei LMG S-19264T (=DSM 44701T), isolated from a smear-ripened cheese.</title>
        <authorList>
            <consortium name="US DOE Joint Genome Institute (JGI-PGF)"/>
            <person name="Walter F."/>
            <person name="Albersmeier A."/>
            <person name="Kalinowski J."/>
            <person name="Ruckert C."/>
        </authorList>
    </citation>
    <scope>NUCLEOTIDE SEQUENCE</scope>
    <source>
        <strain evidence="1">JCM 4714</strain>
    </source>
</reference>
<evidence type="ECO:0000313" key="2">
    <source>
        <dbReference type="Proteomes" id="UP000655443"/>
    </source>
</evidence>
<reference evidence="1" key="2">
    <citation type="submission" date="2020-09" db="EMBL/GenBank/DDBJ databases">
        <authorList>
            <person name="Sun Q."/>
            <person name="Ohkuma M."/>
        </authorList>
    </citation>
    <scope>NUCLEOTIDE SEQUENCE</scope>
    <source>
        <strain evidence="1">JCM 4714</strain>
    </source>
</reference>
<evidence type="ECO:0000313" key="1">
    <source>
        <dbReference type="EMBL" id="GHE08482.1"/>
    </source>
</evidence>
<dbReference type="AlphaFoldDB" id="A0A918YMA4"/>
<sequence>MNELLHGTPDAPEPRLPLLTLSEAQELLDVLRHFGSTDHDRGAQARHPAAELAARVPAYDA</sequence>
<name>A0A918YMA4_9ACTN</name>
<comment type="caution">
    <text evidence="1">The sequence shown here is derived from an EMBL/GenBank/DDBJ whole genome shotgun (WGS) entry which is preliminary data.</text>
</comment>
<proteinExistence type="predicted"/>